<protein>
    <submittedName>
        <fullName evidence="2">Uncharacterized protein</fullName>
    </submittedName>
</protein>
<sequence>MCPGEKADFCGRGRDVCKCDYVILIPSSHLGGFVCGLQIVDGFVPDNTCVRAWIAQVNMGVAICEAEVKILYKDSENLGFMRKRSWGFADLEEHPTLSLSLLDGKIMLQTWQINLKDDSYTVGRTPEMSFNRNSVVSNSYEGILRTYPGKRGLGIPKRCRCGGDVALRENHDGRRFFECTEDTIDGQAHLKTWWEEAITEQFDELYDEIDDINRHITCITMDCGRSDKLADEINLLKESVMKHDRKSAKELKIVVCSGNGEEVNWEAESDNRNQTLSVLFTRANMTFSCNSETSISYSGSYRSYLGHGRVGIPSKCRCGLDVALRTCDNGKRFYLCKGNTMDGEPHLRMWLDEAILEELGELKDGLAGVDTQVQNLSVDCGCLEGIVNEIEVLKGLIKKRDDRVGYEFKVAIAFGIIASVVALTALFN</sequence>
<organism evidence="2 3">
    <name type="scientific">Microthlaspi erraticum</name>
    <dbReference type="NCBI Taxonomy" id="1685480"/>
    <lineage>
        <taxon>Eukaryota</taxon>
        <taxon>Viridiplantae</taxon>
        <taxon>Streptophyta</taxon>
        <taxon>Embryophyta</taxon>
        <taxon>Tracheophyta</taxon>
        <taxon>Spermatophyta</taxon>
        <taxon>Magnoliopsida</taxon>
        <taxon>eudicotyledons</taxon>
        <taxon>Gunneridae</taxon>
        <taxon>Pentapetalae</taxon>
        <taxon>rosids</taxon>
        <taxon>malvids</taxon>
        <taxon>Brassicales</taxon>
        <taxon>Brassicaceae</taxon>
        <taxon>Coluteocarpeae</taxon>
        <taxon>Microthlaspi</taxon>
    </lineage>
</organism>
<accession>A0A6D2KPX4</accession>
<dbReference type="PANTHER" id="PTHR33248">
    <property type="entry name" value="ZINC ION-BINDING PROTEIN"/>
    <property type="match status" value="1"/>
</dbReference>
<feature type="transmembrane region" description="Helical" evidence="1">
    <location>
        <begin position="408"/>
        <end position="427"/>
    </location>
</feature>
<dbReference type="Proteomes" id="UP000467841">
    <property type="component" value="Unassembled WGS sequence"/>
</dbReference>
<keyword evidence="3" id="KW-1185">Reference proteome</keyword>
<keyword evidence="1" id="KW-0472">Membrane</keyword>
<evidence type="ECO:0000313" key="2">
    <source>
        <dbReference type="EMBL" id="CAA7056647.1"/>
    </source>
</evidence>
<proteinExistence type="predicted"/>
<name>A0A6D2KPX4_9BRAS</name>
<dbReference type="AlphaFoldDB" id="A0A6D2KPX4"/>
<reference evidence="2" key="1">
    <citation type="submission" date="2020-01" db="EMBL/GenBank/DDBJ databases">
        <authorList>
            <person name="Mishra B."/>
        </authorList>
    </citation>
    <scope>NUCLEOTIDE SEQUENCE [LARGE SCALE GENOMIC DNA]</scope>
</reference>
<comment type="caution">
    <text evidence="2">The sequence shown here is derived from an EMBL/GenBank/DDBJ whole genome shotgun (WGS) entry which is preliminary data.</text>
</comment>
<keyword evidence="1" id="KW-0812">Transmembrane</keyword>
<dbReference type="EMBL" id="CACVBM020001651">
    <property type="protein sequence ID" value="CAA7056647.1"/>
    <property type="molecule type" value="Genomic_DNA"/>
</dbReference>
<evidence type="ECO:0000256" key="1">
    <source>
        <dbReference type="SAM" id="Phobius"/>
    </source>
</evidence>
<keyword evidence="1" id="KW-1133">Transmembrane helix</keyword>
<evidence type="ECO:0000313" key="3">
    <source>
        <dbReference type="Proteomes" id="UP000467841"/>
    </source>
</evidence>
<gene>
    <name evidence="2" type="ORF">MERR_LOCUS43883</name>
</gene>